<feature type="chain" id="PRO_5013066170" description="Secreted protein" evidence="1">
    <location>
        <begin position="34"/>
        <end position="178"/>
    </location>
</feature>
<evidence type="ECO:0008006" key="4">
    <source>
        <dbReference type="Google" id="ProtNLM"/>
    </source>
</evidence>
<evidence type="ECO:0000256" key="1">
    <source>
        <dbReference type="SAM" id="SignalP"/>
    </source>
</evidence>
<name>A0A1P8K2D2_9BURK</name>
<keyword evidence="1" id="KW-0732">Signal</keyword>
<evidence type="ECO:0000313" key="3">
    <source>
        <dbReference type="Proteomes" id="UP000186609"/>
    </source>
</evidence>
<dbReference type="Proteomes" id="UP000186609">
    <property type="component" value="Chromosome"/>
</dbReference>
<dbReference type="AlphaFoldDB" id="A0A1P8K2D2"/>
<organism evidence="2 3">
    <name type="scientific">Rhodoferax koreensis</name>
    <dbReference type="NCBI Taxonomy" id="1842727"/>
    <lineage>
        <taxon>Bacteria</taxon>
        <taxon>Pseudomonadati</taxon>
        <taxon>Pseudomonadota</taxon>
        <taxon>Betaproteobacteria</taxon>
        <taxon>Burkholderiales</taxon>
        <taxon>Comamonadaceae</taxon>
        <taxon>Rhodoferax</taxon>
    </lineage>
</organism>
<gene>
    <name evidence="2" type="ORF">RD110_25685</name>
</gene>
<dbReference type="KEGG" id="rhy:RD110_25685"/>
<feature type="signal peptide" evidence="1">
    <location>
        <begin position="1"/>
        <end position="33"/>
    </location>
</feature>
<keyword evidence="3" id="KW-1185">Reference proteome</keyword>
<accession>A0A1P8K2D2</accession>
<dbReference type="EMBL" id="CP019236">
    <property type="protein sequence ID" value="APW40173.1"/>
    <property type="molecule type" value="Genomic_DNA"/>
</dbReference>
<reference evidence="2 3" key="1">
    <citation type="submission" date="2017-01" db="EMBL/GenBank/DDBJ databases">
        <authorList>
            <person name="Mah S.A."/>
            <person name="Swanson W.J."/>
            <person name="Moy G.W."/>
            <person name="Vacquier V.D."/>
        </authorList>
    </citation>
    <scope>NUCLEOTIDE SEQUENCE [LARGE SCALE GENOMIC DNA]</scope>
    <source>
        <strain evidence="2 3">DCY110</strain>
    </source>
</reference>
<evidence type="ECO:0000313" key="2">
    <source>
        <dbReference type="EMBL" id="APW40173.1"/>
    </source>
</evidence>
<proteinExistence type="predicted"/>
<protein>
    <recommendedName>
        <fullName evidence="4">Secreted protein</fullName>
    </recommendedName>
</protein>
<sequence>MAHNDLMLRSTSAGACALAVFLSATTAWSMARAQPAADAAALGMTLAELQAAYPTLQRVARPVVAPHGLRGQWRLDDRQIAGLPFETTFFMQGQRVQRIEQLRIDTSQPCAQQDEFSAVVHATGLQYGGGVTGFASTGVDAFGTVGDADVSAHLQVSAAMCSIRVVYKPTVLRDASTL</sequence>